<name>A0ABT1U385_9GAMM</name>
<comment type="caution">
    <text evidence="2">The sequence shown here is derived from an EMBL/GenBank/DDBJ whole genome shotgun (WGS) entry which is preliminary data.</text>
</comment>
<gene>
    <name evidence="2" type="ORF">NP596_05335</name>
</gene>
<reference evidence="2 3" key="1">
    <citation type="submission" date="2022-07" db="EMBL/GenBank/DDBJ databases">
        <title>Methylomonas rivi sp. nov., Methylomonas rosea sp. nov., Methylomonas aureus sp. nov. and Methylomonas subterranea sp. nov., four novel methanotrophs isolated from a freshwater creek and the deep terrestrial subsurface.</title>
        <authorList>
            <person name="Abin C."/>
            <person name="Sankaranarayanan K."/>
            <person name="Garner C."/>
            <person name="Sindelar R."/>
            <person name="Kotary K."/>
            <person name="Garner R."/>
            <person name="Barclay S."/>
            <person name="Lawson P."/>
            <person name="Krumholz L."/>
        </authorList>
    </citation>
    <scope>NUCLEOTIDE SEQUENCE [LARGE SCALE GENOMIC DNA]</scope>
    <source>
        <strain evidence="2 3">WSC-6</strain>
    </source>
</reference>
<accession>A0ABT1U385</accession>
<dbReference type="RefSeq" id="WP_256614238.1">
    <property type="nucleotide sequence ID" value="NZ_JANIBK010000018.1"/>
</dbReference>
<organism evidence="2 3">
    <name type="scientific">Methylomonas rivi</name>
    <dbReference type="NCBI Taxonomy" id="2952226"/>
    <lineage>
        <taxon>Bacteria</taxon>
        <taxon>Pseudomonadati</taxon>
        <taxon>Pseudomonadota</taxon>
        <taxon>Gammaproteobacteria</taxon>
        <taxon>Methylococcales</taxon>
        <taxon>Methylococcaceae</taxon>
        <taxon>Methylomonas</taxon>
    </lineage>
</organism>
<dbReference type="InterPro" id="IPR032557">
    <property type="entry name" value="DUF4935"/>
</dbReference>
<protein>
    <submittedName>
        <fullName evidence="2">PIN domain-containing protein</fullName>
    </submittedName>
</protein>
<dbReference type="EMBL" id="JANIBK010000018">
    <property type="protein sequence ID" value="MCQ8127879.1"/>
    <property type="molecule type" value="Genomic_DNA"/>
</dbReference>
<dbReference type="Pfam" id="PF16289">
    <property type="entry name" value="PIN_12"/>
    <property type="match status" value="1"/>
</dbReference>
<proteinExistence type="predicted"/>
<dbReference type="Proteomes" id="UP001524586">
    <property type="component" value="Unassembled WGS sequence"/>
</dbReference>
<feature type="domain" description="DUF4935" evidence="1">
    <location>
        <begin position="4"/>
        <end position="170"/>
    </location>
</feature>
<evidence type="ECO:0000313" key="3">
    <source>
        <dbReference type="Proteomes" id="UP001524586"/>
    </source>
</evidence>
<evidence type="ECO:0000259" key="1">
    <source>
        <dbReference type="Pfam" id="PF16289"/>
    </source>
</evidence>
<sequence length="370" mass="42052">MIHVVLDTNIYRSNPSRNNLNFQAIEKLANAGWLKLHIPYVVEREFQTQQREIYSKDLEKAQSGLSGLSRKQLSPEVLEIVNLLKAQLEAESENILLDAEKQLTDWAESIDANRYPLCLYQAHTALEAYFHGFPPFKAPKIRDDIPDSFVVQAINKLCLENGDIHLVAGDKKVRDAFSERKSVTVYKDLSDFIESEIIQNELKDIDLLDNIETIKLALQAYEDEYSEISTRISSDVGEVIVGKTISDASIPDDNNEATIDGYYSADEIELDFTDLAYYGNGQFGFPFSLKIMVSATYYIFKADYYCMDDGPSVTDHNDHYFEAEDEFEVMVTGTVSITIDRDKINMDEFSECIDQESIAIDEVQSIDLSK</sequence>
<keyword evidence="3" id="KW-1185">Reference proteome</keyword>
<evidence type="ECO:0000313" key="2">
    <source>
        <dbReference type="EMBL" id="MCQ8127879.1"/>
    </source>
</evidence>